<feature type="active site" evidence="2">
    <location>
        <position position="168"/>
    </location>
</feature>
<evidence type="ECO:0008006" key="6">
    <source>
        <dbReference type="Google" id="ProtNLM"/>
    </source>
</evidence>
<sequence>MSDASSNARTRTGLLSGRLLIWPALAGLCLGIGILVHQSRTDGSDAYAIALDGAGKRNSDWYAAKLLGYVSVQLHADPYTRSALEDTLVAERRGSLPGSATVVDVALDADGEVALVSDAVEGTGIWHLKQDATTDRENLQGTRGVMLDDESGPVALSPDGRVAVAGDSAGGDITMWDLGDPDEPAKTAVRVGGYQADLLDLSLSADGKTLFAGFGNGSVEIWQLPTGTGQQPRLLSRTREHASGVHSLAAGDDGRLLLTVSDDAAVTWLLADRTHPSVATKLISAELDPGTRSWSSGALSADGRRAIIGGAVYDLTDPRRPVRLGALPIPPEPGTSVAISRDGSVAATVHDEPGDTSGRDPVVVWGLRDASVPAELATLRAPDSGFWRVAMSANGQVVTAGTRTDGGYSWLLPAFRNGLIRDACVGAGLIRPDPEYWKTISGAPRPDLLDDEPFAICPRLDEK</sequence>
<keyword evidence="5" id="KW-1185">Reference proteome</keyword>
<protein>
    <recommendedName>
        <fullName evidence="6">WD40 repeat domain-containing protein</fullName>
    </recommendedName>
</protein>
<dbReference type="PROSITE" id="PS50082">
    <property type="entry name" value="WD_REPEATS_2"/>
    <property type="match status" value="1"/>
</dbReference>
<dbReference type="InterPro" id="IPR036322">
    <property type="entry name" value="WD40_repeat_dom_sf"/>
</dbReference>
<dbReference type="RefSeq" id="WP_242376149.1">
    <property type="nucleotide sequence ID" value="NZ_JAKRKC020000002.1"/>
</dbReference>
<evidence type="ECO:0000256" key="2">
    <source>
        <dbReference type="PROSITE-ProRule" id="PRU10038"/>
    </source>
</evidence>
<keyword evidence="3" id="KW-1133">Transmembrane helix</keyword>
<dbReference type="Pfam" id="PF00400">
    <property type="entry name" value="WD40"/>
    <property type="match status" value="1"/>
</dbReference>
<evidence type="ECO:0000256" key="3">
    <source>
        <dbReference type="SAM" id="Phobius"/>
    </source>
</evidence>
<reference evidence="4 5" key="1">
    <citation type="submission" date="2022-04" db="EMBL/GenBank/DDBJ databases">
        <title>Genome draft of Actinomadura sp. ATCC 31491.</title>
        <authorList>
            <person name="Shi X."/>
            <person name="Du Y."/>
        </authorList>
    </citation>
    <scope>NUCLEOTIDE SEQUENCE [LARGE SCALE GENOMIC DNA]</scope>
    <source>
        <strain evidence="4 5">ATCC 31491</strain>
    </source>
</reference>
<name>A0ABT0G8I0_9ACTN</name>
<dbReference type="InterPro" id="IPR015943">
    <property type="entry name" value="WD40/YVTN_repeat-like_dom_sf"/>
</dbReference>
<dbReference type="Proteomes" id="UP001317259">
    <property type="component" value="Unassembled WGS sequence"/>
</dbReference>
<organism evidence="4 5">
    <name type="scientific">Actinomadura luzonensis</name>
    <dbReference type="NCBI Taxonomy" id="2805427"/>
    <lineage>
        <taxon>Bacteria</taxon>
        <taxon>Bacillati</taxon>
        <taxon>Actinomycetota</taxon>
        <taxon>Actinomycetes</taxon>
        <taxon>Streptosporangiales</taxon>
        <taxon>Thermomonosporaceae</taxon>
        <taxon>Actinomadura</taxon>
    </lineage>
</organism>
<dbReference type="Gene3D" id="2.130.10.10">
    <property type="entry name" value="YVTN repeat-like/Quinoprotein amine dehydrogenase"/>
    <property type="match status" value="2"/>
</dbReference>
<evidence type="ECO:0000313" key="5">
    <source>
        <dbReference type="Proteomes" id="UP001317259"/>
    </source>
</evidence>
<dbReference type="SUPFAM" id="SSF50978">
    <property type="entry name" value="WD40 repeat-like"/>
    <property type="match status" value="1"/>
</dbReference>
<keyword evidence="1" id="KW-0853">WD repeat</keyword>
<keyword evidence="3" id="KW-0812">Transmembrane</keyword>
<gene>
    <name evidence="4" type="ORF">MF672_042475</name>
</gene>
<accession>A0ABT0G8I0</accession>
<keyword evidence="3" id="KW-0472">Membrane</keyword>
<dbReference type="EMBL" id="JAKRKC020000002">
    <property type="protein sequence ID" value="MCK2220426.1"/>
    <property type="molecule type" value="Genomic_DNA"/>
</dbReference>
<feature type="repeat" description="WD" evidence="1">
    <location>
        <begin position="191"/>
        <end position="232"/>
    </location>
</feature>
<dbReference type="InterPro" id="IPR033140">
    <property type="entry name" value="Lipase_GDXG_put_SER_AS"/>
</dbReference>
<evidence type="ECO:0000256" key="1">
    <source>
        <dbReference type="PROSITE-ProRule" id="PRU00221"/>
    </source>
</evidence>
<dbReference type="InterPro" id="IPR001680">
    <property type="entry name" value="WD40_rpt"/>
</dbReference>
<proteinExistence type="predicted"/>
<feature type="transmembrane region" description="Helical" evidence="3">
    <location>
        <begin position="20"/>
        <end position="37"/>
    </location>
</feature>
<evidence type="ECO:0000313" key="4">
    <source>
        <dbReference type="EMBL" id="MCK2220426.1"/>
    </source>
</evidence>
<comment type="caution">
    <text evidence="4">The sequence shown here is derived from an EMBL/GenBank/DDBJ whole genome shotgun (WGS) entry which is preliminary data.</text>
</comment>
<dbReference type="PROSITE" id="PS01174">
    <property type="entry name" value="LIPASE_GDXG_SER"/>
    <property type="match status" value="1"/>
</dbReference>